<dbReference type="Gene3D" id="3.40.50.880">
    <property type="match status" value="1"/>
</dbReference>
<feature type="non-terminal residue" evidence="1">
    <location>
        <position position="1"/>
    </location>
</feature>
<proteinExistence type="predicted"/>
<accession>X1DKK4</accession>
<dbReference type="EMBL" id="BART01034896">
    <property type="protein sequence ID" value="GAH08825.1"/>
    <property type="molecule type" value="Genomic_DNA"/>
</dbReference>
<protein>
    <submittedName>
        <fullName evidence="1">Uncharacterized protein</fullName>
    </submittedName>
</protein>
<dbReference type="AlphaFoldDB" id="X1DKK4"/>
<name>X1DKK4_9ZZZZ</name>
<comment type="caution">
    <text evidence="1">The sequence shown here is derived from an EMBL/GenBank/DDBJ whole genome shotgun (WGS) entry which is preliminary data.</text>
</comment>
<reference evidence="1" key="1">
    <citation type="journal article" date="2014" name="Front. Microbiol.">
        <title>High frequency of phylogenetically diverse reductive dehalogenase-homologous genes in deep subseafloor sedimentary metagenomes.</title>
        <authorList>
            <person name="Kawai M."/>
            <person name="Futagami T."/>
            <person name="Toyoda A."/>
            <person name="Takaki Y."/>
            <person name="Nishi S."/>
            <person name="Hori S."/>
            <person name="Arai W."/>
            <person name="Tsubouchi T."/>
            <person name="Morono Y."/>
            <person name="Uchiyama I."/>
            <person name="Ito T."/>
            <person name="Fujiyama A."/>
            <person name="Inagaki F."/>
            <person name="Takami H."/>
        </authorList>
    </citation>
    <scope>NUCLEOTIDE SEQUENCE</scope>
    <source>
        <strain evidence="1">Expedition CK06-06</strain>
    </source>
</reference>
<sequence>IEGGTRGKVFTTTMGASTDLVSEGVRRMIINACYWAVGLEDKISGDLDVDIVGNFEPTMYGFRKEKTAGITPDDLR</sequence>
<dbReference type="InterPro" id="IPR029062">
    <property type="entry name" value="Class_I_gatase-like"/>
</dbReference>
<gene>
    <name evidence="1" type="ORF">S01H4_59486</name>
</gene>
<organism evidence="1">
    <name type="scientific">marine sediment metagenome</name>
    <dbReference type="NCBI Taxonomy" id="412755"/>
    <lineage>
        <taxon>unclassified sequences</taxon>
        <taxon>metagenomes</taxon>
        <taxon>ecological metagenomes</taxon>
    </lineage>
</organism>
<evidence type="ECO:0000313" key="1">
    <source>
        <dbReference type="EMBL" id="GAH08825.1"/>
    </source>
</evidence>